<dbReference type="GO" id="GO:0006364">
    <property type="term" value="P:rRNA processing"/>
    <property type="evidence" value="ECO:0007669"/>
    <property type="project" value="TreeGrafter"/>
</dbReference>
<dbReference type="EMBL" id="RCMG01000923">
    <property type="protein sequence ID" value="KAG2842004.1"/>
    <property type="molecule type" value="Genomic_DNA"/>
</dbReference>
<proteinExistence type="inferred from homology"/>
<evidence type="ECO:0000313" key="9">
    <source>
        <dbReference type="EMBL" id="RAW23457.1"/>
    </source>
</evidence>
<dbReference type="PANTHER" id="PTHR13191">
    <property type="entry name" value="RIBOSOMAL RNA PROCESSING PROTEIN 7-RELATED"/>
    <property type="match status" value="1"/>
</dbReference>
<keyword evidence="2" id="KW-0175">Coiled coil</keyword>
<dbReference type="STRING" id="29920.A0A329SDU2"/>
<name>A0A329SDU2_9STRA</name>
<dbReference type="EMBL" id="RCMV01001071">
    <property type="protein sequence ID" value="KAG3210593.1"/>
    <property type="molecule type" value="Genomic_DNA"/>
</dbReference>
<evidence type="ECO:0000313" key="6">
    <source>
        <dbReference type="EMBL" id="KAG2906458.1"/>
    </source>
</evidence>
<evidence type="ECO:0000259" key="3">
    <source>
        <dbReference type="Pfam" id="PF12923"/>
    </source>
</evidence>
<dbReference type="VEuPathDB" id="FungiDB:PC110_g20103"/>
<dbReference type="Proteomes" id="UP000760860">
    <property type="component" value="Unassembled WGS sequence"/>
</dbReference>
<comment type="caution">
    <text evidence="10">The sequence shown here is derived from an EMBL/GenBank/DDBJ whole genome shotgun (WGS) entry which is preliminary data.</text>
</comment>
<evidence type="ECO:0000313" key="8">
    <source>
        <dbReference type="EMBL" id="KAG3210593.1"/>
    </source>
</evidence>
<dbReference type="Proteomes" id="UP000735874">
    <property type="component" value="Unassembled WGS sequence"/>
</dbReference>
<sequence length="256" mass="29212">MTSSKVFSGYHAIALPLPHSSFRRFIYAKQHDAKPGINVESVLAAGRTAYLVNLPVHASEQWLRACLEPLGAIQHVVAGSGGLLDEEDEGDDGATDTVPNRTAHVVFKTEKSLEKMLQVDDLETPAPSKPCGLQAYAAEYRRNRPGLSVIKEMADRYMASFDEMEAEDLRRREELKSQVDDDGFQTVVNTKKRGIVQTEEVLARPAKKQKSKELDNFYRFQMREKKRDQLKTLRERFEEDRQLVEKMKKANKFRPE</sequence>
<dbReference type="VEuPathDB" id="FungiDB:PC110_g8694"/>
<dbReference type="EMBL" id="MJFZ01000182">
    <property type="protein sequence ID" value="RAW35027.1"/>
    <property type="molecule type" value="Genomic_DNA"/>
</dbReference>
<dbReference type="GO" id="GO:0034456">
    <property type="term" value="C:UTP-C complex"/>
    <property type="evidence" value="ECO:0007669"/>
    <property type="project" value="TreeGrafter"/>
</dbReference>
<dbReference type="Gene3D" id="6.10.250.1770">
    <property type="match status" value="1"/>
</dbReference>
<reference evidence="4" key="2">
    <citation type="submission" date="2018-10" db="EMBL/GenBank/DDBJ databases">
        <title>Effector identification in a new, highly contiguous assembly of the strawberry crown rot pathogen Phytophthora cactorum.</title>
        <authorList>
            <person name="Armitage A.D."/>
            <person name="Nellist C.F."/>
            <person name="Bates H."/>
            <person name="Vickerstaff R.J."/>
            <person name="Harrison R.J."/>
        </authorList>
    </citation>
    <scope>NUCLEOTIDE SEQUENCE</scope>
    <source>
        <strain evidence="4">15-7</strain>
        <strain evidence="5">4032</strain>
        <strain evidence="6">4040</strain>
        <strain evidence="7">P415</strain>
        <strain evidence="8">P421</strain>
    </source>
</reference>
<dbReference type="GO" id="GO:0032545">
    <property type="term" value="C:CURI complex"/>
    <property type="evidence" value="ECO:0007669"/>
    <property type="project" value="TreeGrafter"/>
</dbReference>
<feature type="coiled-coil region" evidence="2">
    <location>
        <begin position="223"/>
        <end position="250"/>
    </location>
</feature>
<dbReference type="GO" id="GO:0000028">
    <property type="term" value="P:ribosomal small subunit assembly"/>
    <property type="evidence" value="ECO:0007669"/>
    <property type="project" value="TreeGrafter"/>
</dbReference>
<dbReference type="Pfam" id="PF12923">
    <property type="entry name" value="RRP7"/>
    <property type="match status" value="1"/>
</dbReference>
<accession>A0A329SDU2</accession>
<dbReference type="Proteomes" id="UP000697107">
    <property type="component" value="Unassembled WGS sequence"/>
</dbReference>
<dbReference type="PANTHER" id="PTHR13191:SF0">
    <property type="entry name" value="RIBOSOMAL RNA-PROCESSING PROTEIN 7 HOMOLOG A-RELATED"/>
    <property type="match status" value="1"/>
</dbReference>
<gene>
    <name evidence="9" type="ORF">PC110_g20103</name>
    <name evidence="10" type="ORF">PC110_g8694</name>
    <name evidence="4" type="ORF">PC113_g18902</name>
    <name evidence="5" type="ORF">PC115_g18396</name>
    <name evidence="6" type="ORF">PC117_g20515</name>
    <name evidence="7" type="ORF">PC118_g19273</name>
    <name evidence="8" type="ORF">PC129_g18410</name>
</gene>
<comment type="similarity">
    <text evidence="1">Belongs to the RRP7 family.</text>
</comment>
<evidence type="ECO:0000313" key="11">
    <source>
        <dbReference type="Proteomes" id="UP000251314"/>
    </source>
</evidence>
<evidence type="ECO:0000256" key="2">
    <source>
        <dbReference type="SAM" id="Coils"/>
    </source>
</evidence>
<dbReference type="OrthoDB" id="5390at2759"/>
<evidence type="ECO:0000256" key="1">
    <source>
        <dbReference type="ARBA" id="ARBA00006110"/>
    </source>
</evidence>
<dbReference type="InterPro" id="IPR024326">
    <property type="entry name" value="RRP7_C"/>
</dbReference>
<evidence type="ECO:0000313" key="10">
    <source>
        <dbReference type="EMBL" id="RAW35027.1"/>
    </source>
</evidence>
<evidence type="ECO:0000313" key="7">
    <source>
        <dbReference type="EMBL" id="KAG2966299.1"/>
    </source>
</evidence>
<dbReference type="EMBL" id="MJFZ01001056">
    <property type="protein sequence ID" value="RAW23457.1"/>
    <property type="molecule type" value="Genomic_DNA"/>
</dbReference>
<dbReference type="EMBL" id="RCML01001030">
    <property type="protein sequence ID" value="KAG2966299.1"/>
    <property type="molecule type" value="Genomic_DNA"/>
</dbReference>
<organism evidence="10 11">
    <name type="scientific">Phytophthora cactorum</name>
    <dbReference type="NCBI Taxonomy" id="29920"/>
    <lineage>
        <taxon>Eukaryota</taxon>
        <taxon>Sar</taxon>
        <taxon>Stramenopiles</taxon>
        <taxon>Oomycota</taxon>
        <taxon>Peronosporomycetes</taxon>
        <taxon>Peronosporales</taxon>
        <taxon>Peronosporaceae</taxon>
        <taxon>Phytophthora</taxon>
    </lineage>
</organism>
<evidence type="ECO:0000313" key="4">
    <source>
        <dbReference type="EMBL" id="KAG2842004.1"/>
    </source>
</evidence>
<dbReference type="EMBL" id="RCMI01000947">
    <property type="protein sequence ID" value="KAG2893662.1"/>
    <property type="molecule type" value="Genomic_DNA"/>
</dbReference>
<protein>
    <recommendedName>
        <fullName evidence="3">Ribosomal RNA-processing protein 7 C-terminal domain-containing protein</fullName>
    </recommendedName>
</protein>
<dbReference type="Proteomes" id="UP000251314">
    <property type="component" value="Unassembled WGS sequence"/>
</dbReference>
<feature type="domain" description="Ribosomal RNA-processing protein 7 C-terminal" evidence="3">
    <location>
        <begin position="142"/>
        <end position="256"/>
    </location>
</feature>
<evidence type="ECO:0000313" key="5">
    <source>
        <dbReference type="EMBL" id="KAG2893662.1"/>
    </source>
</evidence>
<dbReference type="CDD" id="cd12950">
    <property type="entry name" value="RRP7_Rrp7p"/>
    <property type="match status" value="1"/>
</dbReference>
<dbReference type="AlphaFoldDB" id="A0A329SDU2"/>
<dbReference type="Proteomes" id="UP000774804">
    <property type="component" value="Unassembled WGS sequence"/>
</dbReference>
<dbReference type="EMBL" id="RCMK01000959">
    <property type="protein sequence ID" value="KAG2906458.1"/>
    <property type="molecule type" value="Genomic_DNA"/>
</dbReference>
<dbReference type="InterPro" id="IPR040446">
    <property type="entry name" value="RRP7"/>
</dbReference>
<reference evidence="10 11" key="1">
    <citation type="submission" date="2018-01" db="EMBL/GenBank/DDBJ databases">
        <title>Draft genome of the strawberry crown rot pathogen Phytophthora cactorum.</title>
        <authorList>
            <person name="Armitage A.D."/>
            <person name="Lysoe E."/>
            <person name="Nellist C.F."/>
            <person name="Harrison R.J."/>
            <person name="Brurberg M.B."/>
        </authorList>
    </citation>
    <scope>NUCLEOTIDE SEQUENCE [LARGE SCALE GENOMIC DNA]</scope>
    <source>
        <strain evidence="10 11">10300</strain>
    </source>
</reference>
<keyword evidence="11" id="KW-1185">Reference proteome</keyword>
<dbReference type="Proteomes" id="UP000736787">
    <property type="component" value="Unassembled WGS sequence"/>
</dbReference>